<dbReference type="InterPro" id="IPR008969">
    <property type="entry name" value="CarboxyPept-like_regulatory"/>
</dbReference>
<keyword evidence="5" id="KW-0732">Signal</keyword>
<dbReference type="SUPFAM" id="SSF49464">
    <property type="entry name" value="Carboxypeptidase regulatory domain-like"/>
    <property type="match status" value="1"/>
</dbReference>
<keyword evidence="4 10" id="KW-0812">Transmembrane</keyword>
<keyword evidence="3 10" id="KW-1134">Transmembrane beta strand</keyword>
<dbReference type="InterPro" id="IPR023997">
    <property type="entry name" value="TonB-dep_OMP_SusC/RagA_CS"/>
</dbReference>
<dbReference type="Gene3D" id="2.60.40.1120">
    <property type="entry name" value="Carboxypeptidase-like, regulatory domain"/>
    <property type="match status" value="1"/>
</dbReference>
<evidence type="ECO:0000256" key="7">
    <source>
        <dbReference type="ARBA" id="ARBA00023136"/>
    </source>
</evidence>
<gene>
    <name evidence="14" type="ORF">A4V02_01445</name>
</gene>
<evidence type="ECO:0000259" key="12">
    <source>
        <dbReference type="Pfam" id="PF00593"/>
    </source>
</evidence>
<dbReference type="Pfam" id="PF13715">
    <property type="entry name" value="CarbopepD_reg_2"/>
    <property type="match status" value="1"/>
</dbReference>
<dbReference type="InterPro" id="IPR036942">
    <property type="entry name" value="Beta-barrel_TonB_sf"/>
</dbReference>
<dbReference type="InterPro" id="IPR000531">
    <property type="entry name" value="Beta-barrel_TonB"/>
</dbReference>
<dbReference type="KEGG" id="pary:A4V02_01445"/>
<protein>
    <submittedName>
        <fullName evidence="14">SusC/RagA family protein</fullName>
    </submittedName>
</protein>
<proteinExistence type="inferred from homology"/>
<dbReference type="InterPro" id="IPR039426">
    <property type="entry name" value="TonB-dep_rcpt-like"/>
</dbReference>
<dbReference type="InterPro" id="IPR012910">
    <property type="entry name" value="Plug_dom"/>
</dbReference>
<organism evidence="14 15">
    <name type="scientific">Muribaculum intestinale</name>
    <dbReference type="NCBI Taxonomy" id="1796646"/>
    <lineage>
        <taxon>Bacteria</taxon>
        <taxon>Pseudomonadati</taxon>
        <taxon>Bacteroidota</taxon>
        <taxon>Bacteroidia</taxon>
        <taxon>Bacteroidales</taxon>
        <taxon>Muribaculaceae</taxon>
        <taxon>Muribaculum</taxon>
    </lineage>
</organism>
<keyword evidence="7 10" id="KW-0472">Membrane</keyword>
<reference evidence="15" key="1">
    <citation type="submission" date="2016-04" db="EMBL/GenBank/DDBJ databases">
        <title>Complete Genome Sequences of Twelve Strains of a Stable Defined Moderately Diverse Mouse Microbiota 2 (sDMDMm2).</title>
        <authorList>
            <person name="Uchimura Y."/>
            <person name="Wyss M."/>
            <person name="Brugiroux S."/>
            <person name="Limenitakis J.P."/>
            <person name="Stecher B."/>
            <person name="McCoy K.D."/>
            <person name="Macpherson A.J."/>
        </authorList>
    </citation>
    <scope>NUCLEOTIDE SEQUENCE [LARGE SCALE GENOMIC DNA]</scope>
    <source>
        <strain evidence="15">YL27</strain>
    </source>
</reference>
<dbReference type="InterPro" id="IPR023996">
    <property type="entry name" value="TonB-dep_OMP_SusC/RagA"/>
</dbReference>
<dbReference type="Pfam" id="PF07715">
    <property type="entry name" value="Plug"/>
    <property type="match status" value="1"/>
</dbReference>
<dbReference type="PANTHER" id="PTHR30069">
    <property type="entry name" value="TONB-DEPENDENT OUTER MEMBRANE RECEPTOR"/>
    <property type="match status" value="1"/>
</dbReference>
<dbReference type="PROSITE" id="PS52016">
    <property type="entry name" value="TONB_DEPENDENT_REC_3"/>
    <property type="match status" value="1"/>
</dbReference>
<dbReference type="AlphaFoldDB" id="A0A1B1SDE4"/>
<dbReference type="InterPro" id="IPR037066">
    <property type="entry name" value="Plug_dom_sf"/>
</dbReference>
<dbReference type="GO" id="GO:0009279">
    <property type="term" value="C:cell outer membrane"/>
    <property type="evidence" value="ECO:0007669"/>
    <property type="project" value="UniProtKB-SubCell"/>
</dbReference>
<dbReference type="FunFam" id="2.60.40.1120:FF:000003">
    <property type="entry name" value="Outer membrane protein Omp121"/>
    <property type="match status" value="1"/>
</dbReference>
<dbReference type="Proteomes" id="UP000186351">
    <property type="component" value="Chromosome"/>
</dbReference>
<evidence type="ECO:0000256" key="5">
    <source>
        <dbReference type="ARBA" id="ARBA00022729"/>
    </source>
</evidence>
<dbReference type="NCBIfam" id="TIGR04057">
    <property type="entry name" value="SusC_RagA_signa"/>
    <property type="match status" value="1"/>
</dbReference>
<keyword evidence="9 10" id="KW-0998">Cell outer membrane</keyword>
<evidence type="ECO:0000256" key="2">
    <source>
        <dbReference type="ARBA" id="ARBA00022448"/>
    </source>
</evidence>
<dbReference type="NCBIfam" id="TIGR04056">
    <property type="entry name" value="OMP_RagA_SusC"/>
    <property type="match status" value="1"/>
</dbReference>
<comment type="subcellular location">
    <subcellularLocation>
        <location evidence="1 10">Cell outer membrane</location>
        <topology evidence="1 10">Multi-pass membrane protein</topology>
    </subcellularLocation>
</comment>
<evidence type="ECO:0000259" key="13">
    <source>
        <dbReference type="Pfam" id="PF07715"/>
    </source>
</evidence>
<dbReference type="PANTHER" id="PTHR30069:SF29">
    <property type="entry name" value="HEMOGLOBIN AND HEMOGLOBIN-HAPTOGLOBIN-BINDING PROTEIN 1-RELATED"/>
    <property type="match status" value="1"/>
</dbReference>
<name>A0A1B1SDE4_9BACT</name>
<evidence type="ECO:0000256" key="3">
    <source>
        <dbReference type="ARBA" id="ARBA00022452"/>
    </source>
</evidence>
<sequence>MAQTSQVEGIVTDTSGEPLIGVTVLVKGTSLGTQTNIDGEFSVNAKQGDVLKFSYIGYRPVELTVPANGKVNLVMETEATALDEVVVTALGIKRAQKALSYNVQTVNGDALTSNKDANFINSLAGKVAGVNISSGSAGAGAAARVVMRGTKSLTGNDNALYVIDGIPMFDVNTGDEKGGTMAKQPGSSSVADINPDDIESMSVLSGPSAAALYGSAAASGVILITTKKGSEGRAKLTYSNTTQFHTAWMTPKFQNIYGNNEGEFTSWGKRLETPTSYDPMDFFQTGATEINALTLTLGTDKNQTYASAAVTNAPGIMPESDYNRYNFSIRNTSKFYNDKLTLDLGASYIIQNNKNFVGSGEYFNPLASLYLFPRGENFDDVRMFERFDPSRNIMTQYWEQKYSTAFTMQNPYWTQKRMLREARKQRYMFNASLKYDILPWLYIMGRVRTDNANTVYEEKYNASTIMVLAGSDKGMYGKTRTMNRSTYADVMASMNKNFFDNRLNVNIQVGASLNDMLEESEHYEGGLATIPNFFAYGNISTTQMKRGESEWHDQVQSVFGSAEIGWDSQYYLTVTGRNDWASMLAFTDKMSYFYPSVGGSWLISETLRDILPQAISFLKVRGSWAEVASSPSRYLTRMQYEYNDQTNQYEWPSKHYNPNLKPENTKSYEIGLSAKFLNNTIGLEFTYYNANTFNQTFEIPASGSSGYKTNLIQTGNIRNRGIEAALNYNNQWGDWRFTTGVTYSLNRNKVISLANGAIDPETGRPIEMQYFTASGCLGMGGGPAVRLYEGGTMGDLYSNLRLRQSPNGYVWTDPQTGKVQLETVDYFKVGSLLPKFNMGWTGTLGYKDLVLSWAVTGRFGGNVVSDTQAVIDRYGVSQVSADARLAGGVPVPGNGIVDAQNYYETISQAPGTYYIYDATNVRLADLTLSYTFPRAMLKNIADLTLSLTGKNLWMIYCKAPFDPESTSSTTNNFYQGVDYFQQPSMRTYGFNVKLTF</sequence>
<dbReference type="OrthoDB" id="9768177at2"/>
<keyword evidence="15" id="KW-1185">Reference proteome</keyword>
<evidence type="ECO:0000256" key="10">
    <source>
        <dbReference type="PROSITE-ProRule" id="PRU01360"/>
    </source>
</evidence>
<keyword evidence="8" id="KW-0675">Receptor</keyword>
<accession>A0A1B1SDE4</accession>
<dbReference type="Gene3D" id="2.40.170.20">
    <property type="entry name" value="TonB-dependent receptor, beta-barrel domain"/>
    <property type="match status" value="1"/>
</dbReference>
<feature type="domain" description="TonB-dependent receptor-like beta-barrel" evidence="12">
    <location>
        <begin position="396"/>
        <end position="952"/>
    </location>
</feature>
<dbReference type="GO" id="GO:0044718">
    <property type="term" value="P:siderophore transmembrane transport"/>
    <property type="evidence" value="ECO:0007669"/>
    <property type="project" value="TreeGrafter"/>
</dbReference>
<evidence type="ECO:0000256" key="6">
    <source>
        <dbReference type="ARBA" id="ARBA00023077"/>
    </source>
</evidence>
<dbReference type="Gene3D" id="2.170.130.10">
    <property type="entry name" value="TonB-dependent receptor, plug domain"/>
    <property type="match status" value="1"/>
</dbReference>
<evidence type="ECO:0000313" key="15">
    <source>
        <dbReference type="Proteomes" id="UP000186351"/>
    </source>
</evidence>
<comment type="similarity">
    <text evidence="10 11">Belongs to the TonB-dependent receptor family.</text>
</comment>
<dbReference type="Pfam" id="PF00593">
    <property type="entry name" value="TonB_dep_Rec_b-barrel"/>
    <property type="match status" value="1"/>
</dbReference>
<dbReference type="GO" id="GO:0015344">
    <property type="term" value="F:siderophore uptake transmembrane transporter activity"/>
    <property type="evidence" value="ECO:0007669"/>
    <property type="project" value="TreeGrafter"/>
</dbReference>
<evidence type="ECO:0000256" key="8">
    <source>
        <dbReference type="ARBA" id="ARBA00023170"/>
    </source>
</evidence>
<evidence type="ECO:0000313" key="14">
    <source>
        <dbReference type="EMBL" id="ANU64690.2"/>
    </source>
</evidence>
<evidence type="ECO:0000256" key="1">
    <source>
        <dbReference type="ARBA" id="ARBA00004571"/>
    </source>
</evidence>
<keyword evidence="2 10" id="KW-0813">Transport</keyword>
<feature type="domain" description="TonB-dependent receptor plug" evidence="13">
    <location>
        <begin position="97"/>
        <end position="221"/>
    </location>
</feature>
<dbReference type="SUPFAM" id="SSF56935">
    <property type="entry name" value="Porins"/>
    <property type="match status" value="1"/>
</dbReference>
<evidence type="ECO:0000256" key="11">
    <source>
        <dbReference type="RuleBase" id="RU003357"/>
    </source>
</evidence>
<evidence type="ECO:0000256" key="4">
    <source>
        <dbReference type="ARBA" id="ARBA00022692"/>
    </source>
</evidence>
<keyword evidence="6 11" id="KW-0798">TonB box</keyword>
<dbReference type="EMBL" id="CP015402">
    <property type="protein sequence ID" value="ANU64690.2"/>
    <property type="molecule type" value="Genomic_DNA"/>
</dbReference>
<accession>A0A1Z2XKQ0</accession>
<dbReference type="STRING" id="1796646.A4V02_01445"/>
<evidence type="ECO:0000256" key="9">
    <source>
        <dbReference type="ARBA" id="ARBA00023237"/>
    </source>
</evidence>